<keyword evidence="3" id="KW-0949">S-adenosyl-L-methionine</keyword>
<dbReference type="SMART" id="SM01144">
    <property type="entry name" value="DTW"/>
    <property type="match status" value="1"/>
</dbReference>
<evidence type="ECO:0000313" key="7">
    <source>
        <dbReference type="EMBL" id="MDB1122666.1"/>
    </source>
</evidence>
<gene>
    <name evidence="7" type="ORF">PGX00_02620</name>
</gene>
<evidence type="ECO:0000256" key="2">
    <source>
        <dbReference type="ARBA" id="ARBA00022679"/>
    </source>
</evidence>
<feature type="domain" description="DTW" evidence="6">
    <location>
        <begin position="7"/>
        <end position="196"/>
    </location>
</feature>
<reference evidence="7 8" key="1">
    <citation type="submission" date="2023-01" db="EMBL/GenBank/DDBJ databases">
        <title>Vibrio sp. KJ40-1 sp.nov, isolated from marine algae.</title>
        <authorList>
            <person name="Butt M."/>
            <person name="Kim J.M.J."/>
            <person name="Jeon C.O.C."/>
        </authorList>
    </citation>
    <scope>NUCLEOTIDE SEQUENCE [LARGE SCALE GENOMIC DNA]</scope>
    <source>
        <strain evidence="7 8">KJ40-1</strain>
    </source>
</reference>
<organism evidence="7 8">
    <name type="scientific">Vibrio algarum</name>
    <dbReference type="NCBI Taxonomy" id="3020714"/>
    <lineage>
        <taxon>Bacteria</taxon>
        <taxon>Pseudomonadati</taxon>
        <taxon>Pseudomonadota</taxon>
        <taxon>Gammaproteobacteria</taxon>
        <taxon>Vibrionales</taxon>
        <taxon>Vibrionaceae</taxon>
        <taxon>Vibrio</taxon>
    </lineage>
</organism>
<accession>A0ABT4YM95</accession>
<protein>
    <recommendedName>
        <fullName evidence="1">tRNA-uridine aminocarboxypropyltransferase</fullName>
        <ecNumber evidence="1">2.5.1.25</ecNumber>
    </recommendedName>
</protein>
<name>A0ABT4YM95_9VIBR</name>
<evidence type="ECO:0000256" key="1">
    <source>
        <dbReference type="ARBA" id="ARBA00012386"/>
    </source>
</evidence>
<comment type="caution">
    <text evidence="7">The sequence shown here is derived from an EMBL/GenBank/DDBJ whole genome shotgun (WGS) entry which is preliminary data.</text>
</comment>
<proteinExistence type="inferred from homology"/>
<comment type="similarity">
    <text evidence="5">Belongs to the TDD superfamily. DTWD2 family.</text>
</comment>
<evidence type="ECO:0000259" key="6">
    <source>
        <dbReference type="SMART" id="SM01144"/>
    </source>
</evidence>
<dbReference type="PANTHER" id="PTHR21392">
    <property type="entry name" value="TRNA-URIDINE AMINOCARBOXYPROPYLTRANSFERASE 2"/>
    <property type="match status" value="1"/>
</dbReference>
<dbReference type="RefSeq" id="WP_272132591.1">
    <property type="nucleotide sequence ID" value="NZ_JAQLOI010000001.1"/>
</dbReference>
<dbReference type="Pfam" id="PF03942">
    <property type="entry name" value="DTW"/>
    <property type="match status" value="1"/>
</dbReference>
<keyword evidence="2" id="KW-0808">Transferase</keyword>
<dbReference type="InterPro" id="IPR005636">
    <property type="entry name" value="DTW"/>
</dbReference>
<evidence type="ECO:0000256" key="5">
    <source>
        <dbReference type="ARBA" id="ARBA00034489"/>
    </source>
</evidence>
<keyword evidence="4" id="KW-0819">tRNA processing</keyword>
<dbReference type="InterPro" id="IPR039262">
    <property type="entry name" value="DTWD2/TAPT"/>
</dbReference>
<dbReference type="Proteomes" id="UP001210678">
    <property type="component" value="Unassembled WGS sequence"/>
</dbReference>
<evidence type="ECO:0000313" key="8">
    <source>
        <dbReference type="Proteomes" id="UP001210678"/>
    </source>
</evidence>
<dbReference type="PANTHER" id="PTHR21392:SF0">
    <property type="entry name" value="TRNA-URIDINE AMINOCARBOXYPROPYLTRANSFERASE 2"/>
    <property type="match status" value="1"/>
</dbReference>
<evidence type="ECO:0000256" key="3">
    <source>
        <dbReference type="ARBA" id="ARBA00022691"/>
    </source>
</evidence>
<dbReference type="EMBL" id="JAQLOI010000001">
    <property type="protein sequence ID" value="MDB1122666.1"/>
    <property type="molecule type" value="Genomic_DNA"/>
</dbReference>
<keyword evidence="8" id="KW-1185">Reference proteome</keyword>
<dbReference type="EC" id="2.5.1.25" evidence="1"/>
<sequence>MRKVKPQLEPCPKCGFRFNCFCKDIPDLQSAVKIVLLMHPNELNRDTNTGKLVSMSLSSTLTFTWDRVSPPEELIQLITCNNYQTILLFPGSESTKLDAQSIHQNHKPPMFILLDATWQEAKKMVRKSPWLQALTTMALTGEFSSNYSLRRNQTPGNLCTCETVSEVLKLNDESANGATLDAFFDRYLSLFQAEKSGHKFTHLKV</sequence>
<evidence type="ECO:0000256" key="4">
    <source>
        <dbReference type="ARBA" id="ARBA00022694"/>
    </source>
</evidence>